<dbReference type="GO" id="GO:0003676">
    <property type="term" value="F:nucleic acid binding"/>
    <property type="evidence" value="ECO:0007669"/>
    <property type="project" value="InterPro"/>
</dbReference>
<dbReference type="Pfam" id="PF17761">
    <property type="entry name" value="DUF1016_N"/>
    <property type="match status" value="1"/>
</dbReference>
<sequence length="378" mass="42587">MSKAVGPARRAAAAATTAEAAFGEVLALIQGARQRVARAANAEVIELYWRIGEYLHRRIEADGWAMGTVEQLAAYIARREPGRRGFSAQNLWRMRQFFLAYPPDSKLSTLLREVPWSSHLHILSRAKREEEREFYLRMTAQQGWQVREVARQIDSGLFERALLQPPKISTALREMQPQAAQHFKDAYLLDFLALPEPHSEAELHRSLLMNLGRFLTELGRDFCYIGSEYPVQVGGQDFALDLLFFHRGLNCLVAIELKVTAFEPEHLGKLNFYLEALDRQVKKPHENPAIGLLLCASKDAEVVEYALSRSLSPALVAQYQMQLPDKRMLAEKLHEFYALSAPEAAPDPTAATPTTATAKTKKRTATPQAPKRRKRGAP</sequence>
<protein>
    <submittedName>
        <fullName evidence="4">DUF1016 domain-containing protein</fullName>
    </submittedName>
</protein>
<evidence type="ECO:0000259" key="3">
    <source>
        <dbReference type="Pfam" id="PF17761"/>
    </source>
</evidence>
<comment type="caution">
    <text evidence="4">The sequence shown here is derived from an EMBL/GenBank/DDBJ whole genome shotgun (WGS) entry which is preliminary data.</text>
</comment>
<reference evidence="4 5" key="1">
    <citation type="submission" date="2018-12" db="EMBL/GenBank/DDBJ databases">
        <title>The genome of Variovorax gossypii DSM 100435.</title>
        <authorList>
            <person name="Gao J."/>
            <person name="Sun J."/>
        </authorList>
    </citation>
    <scope>NUCLEOTIDE SEQUENCE [LARGE SCALE GENOMIC DNA]</scope>
    <source>
        <strain evidence="4 5">DSM 100435</strain>
    </source>
</reference>
<dbReference type="RefSeq" id="WP_126473790.1">
    <property type="nucleotide sequence ID" value="NZ_RXOE01000012.1"/>
</dbReference>
<name>A0A431TD66_9BURK</name>
<feature type="compositionally biased region" description="Basic residues" evidence="1">
    <location>
        <begin position="359"/>
        <end position="378"/>
    </location>
</feature>
<dbReference type="PANTHER" id="PTHR30547">
    <property type="entry name" value="UNCHARACTERIZED PROTEIN YHCG-RELATED"/>
    <property type="match status" value="1"/>
</dbReference>
<gene>
    <name evidence="4" type="ORF">EJP69_28715</name>
</gene>
<dbReference type="InterPro" id="IPR009362">
    <property type="entry name" value="YhcG_C"/>
</dbReference>
<evidence type="ECO:0000313" key="5">
    <source>
        <dbReference type="Proteomes" id="UP000267418"/>
    </source>
</evidence>
<accession>A0A431TD66</accession>
<organism evidence="4 5">
    <name type="scientific">Variovorax gossypii</name>
    <dbReference type="NCBI Taxonomy" id="1679495"/>
    <lineage>
        <taxon>Bacteria</taxon>
        <taxon>Pseudomonadati</taxon>
        <taxon>Pseudomonadota</taxon>
        <taxon>Betaproteobacteria</taxon>
        <taxon>Burkholderiales</taxon>
        <taxon>Comamonadaceae</taxon>
        <taxon>Variovorax</taxon>
    </lineage>
</organism>
<dbReference type="Gene3D" id="3.40.1350.10">
    <property type="match status" value="1"/>
</dbReference>
<dbReference type="InterPro" id="IPR053148">
    <property type="entry name" value="PD-DEXK-like_domain"/>
</dbReference>
<dbReference type="AlphaFoldDB" id="A0A431TD66"/>
<keyword evidence="5" id="KW-1185">Reference proteome</keyword>
<dbReference type="InterPro" id="IPR011856">
    <property type="entry name" value="tRNA_endonuc-like_dom_sf"/>
</dbReference>
<dbReference type="OrthoDB" id="9801263at2"/>
<feature type="region of interest" description="Disordered" evidence="1">
    <location>
        <begin position="344"/>
        <end position="378"/>
    </location>
</feature>
<evidence type="ECO:0000259" key="2">
    <source>
        <dbReference type="Pfam" id="PF06250"/>
    </source>
</evidence>
<feature type="domain" description="YhcG N-terminal" evidence="3">
    <location>
        <begin position="25"/>
        <end position="160"/>
    </location>
</feature>
<dbReference type="InterPro" id="IPR041527">
    <property type="entry name" value="YhcG_N"/>
</dbReference>
<feature type="domain" description="YhcG PDDEXK nuclease" evidence="2">
    <location>
        <begin position="181"/>
        <end position="333"/>
    </location>
</feature>
<dbReference type="PANTHER" id="PTHR30547:SF0">
    <property type="entry name" value="BLR8175 PROTEIN"/>
    <property type="match status" value="1"/>
</dbReference>
<dbReference type="Pfam" id="PF06250">
    <property type="entry name" value="YhcG_C"/>
    <property type="match status" value="1"/>
</dbReference>
<dbReference type="EMBL" id="RXOE01000012">
    <property type="protein sequence ID" value="RTQ30670.1"/>
    <property type="molecule type" value="Genomic_DNA"/>
</dbReference>
<evidence type="ECO:0000256" key="1">
    <source>
        <dbReference type="SAM" id="MobiDB-lite"/>
    </source>
</evidence>
<feature type="compositionally biased region" description="Low complexity" evidence="1">
    <location>
        <begin position="344"/>
        <end position="358"/>
    </location>
</feature>
<proteinExistence type="predicted"/>
<dbReference type="Proteomes" id="UP000267418">
    <property type="component" value="Unassembled WGS sequence"/>
</dbReference>
<evidence type="ECO:0000313" key="4">
    <source>
        <dbReference type="EMBL" id="RTQ30670.1"/>
    </source>
</evidence>